<dbReference type="EMBL" id="MU971347">
    <property type="protein sequence ID" value="KAK9239316.1"/>
    <property type="molecule type" value="Genomic_DNA"/>
</dbReference>
<protein>
    <submittedName>
        <fullName evidence="1">Fungal-specific transcription factor domain-containing protein</fullName>
    </submittedName>
</protein>
<dbReference type="Proteomes" id="UP001433508">
    <property type="component" value="Unassembled WGS sequence"/>
</dbReference>
<name>A0ACC3T6S0_LIPKO</name>
<accession>A0ACC3T6S0</accession>
<sequence>MHAGSRTAKHSRGGALLARPPRVENSPSFCSVAFAFSCCSFCPAPLLFLLSCFLTHAYAMADNRLPHALPPHPPPPPQPLHPSSYYNQQTGQHLLPSIAQHFPYGYSYPPPPPPPAPPPPPPPPGPHAQHYHHHPPPPPAQPGPGPQYNLPPQPPPLALPLSPQHHAHSHNPPVLPPNIPRRPFRQRRKDPSCDACRERKVKCDATDSSACSECTSRKLKCQFTKDNSRRMSSLKQVQDLERQLTHARAHIAALSATLSGAQLNNGAASVSPRLPDALAPPAPAPAPRPPMPRLIHDFTAVRNHLEKYNRGVYKPPAPYRPPTTESHNAFESIGSSKITVPPKDDATQLIGAYYDSIHSWMPVVHWPTFLAQFQHLYAGGGDLSRVSPAWASTFFAILACGVRARPLHGGQAREATATAREYIIASREFTDLFNDAFAVDHCTSALLVAVFLVELNCTSAAWTWLAAAVRKAQDLGLHRELTPGTRAGTSVIEIELRRRIWWALYVWDRILAAELGRPYQISDDDCDTPFPTPVDCQGITDDGIMLPTTPVPGAVPGPSEDQPTLPPAFSLSNPQSSVGCHFIPTIHILRILGPLRQTLRSPVIARTTLSTFDEYFNQFWNAFPFLSPSLGALSEDHLETMSLVPVTVMQNLRMILHRHNLSPYAPPDLRTYALDRCAMIGLETVAFLQRTMVRAPDPRVAMLSSNRMRTPEHVWADPITQSMTAFQLLSIWRTTLFLIARGMFRHARVCVKVSAAVHDHREVNVACGRYIEGLLIKLRDKLSTFVDGQYIIEADEDMLALVSGDLQASSDAWIWAQPASPSSQTTNTPFISSSDAGGRANVDAAAAAAAAAASASKRPPPAGANTRDGTTPHSFTFDVAAGVTDDDAQVDAANTKPDGVPEPWNKWAQLDEIMDQLDTDPVLARSRTDFVERAVRIGLLVEFLNPERIAGKMLVPSTGGREAEYSCIQHDSTIKGDQKAKFSTTRQDGDEDAKAIKRAITGSDATPRGGSREELNGEDQASSEVKRARISIANII</sequence>
<comment type="caution">
    <text evidence="1">The sequence shown here is derived from an EMBL/GenBank/DDBJ whole genome shotgun (WGS) entry which is preliminary data.</text>
</comment>
<evidence type="ECO:0000313" key="1">
    <source>
        <dbReference type="EMBL" id="KAK9239316.1"/>
    </source>
</evidence>
<organism evidence="1 2">
    <name type="scientific">Lipomyces kononenkoae</name>
    <name type="common">Yeast</name>
    <dbReference type="NCBI Taxonomy" id="34357"/>
    <lineage>
        <taxon>Eukaryota</taxon>
        <taxon>Fungi</taxon>
        <taxon>Dikarya</taxon>
        <taxon>Ascomycota</taxon>
        <taxon>Saccharomycotina</taxon>
        <taxon>Lipomycetes</taxon>
        <taxon>Lipomycetales</taxon>
        <taxon>Lipomycetaceae</taxon>
        <taxon>Lipomyces</taxon>
    </lineage>
</organism>
<keyword evidence="2" id="KW-1185">Reference proteome</keyword>
<proteinExistence type="predicted"/>
<reference evidence="2" key="1">
    <citation type="journal article" date="2024" name="Front. Bioeng. Biotechnol.">
        <title>Genome-scale model development and genomic sequencing of the oleaginous clade Lipomyces.</title>
        <authorList>
            <person name="Czajka J.J."/>
            <person name="Han Y."/>
            <person name="Kim J."/>
            <person name="Mondo S.J."/>
            <person name="Hofstad B.A."/>
            <person name="Robles A."/>
            <person name="Haridas S."/>
            <person name="Riley R."/>
            <person name="LaButti K."/>
            <person name="Pangilinan J."/>
            <person name="Andreopoulos W."/>
            <person name="Lipzen A."/>
            <person name="Yan J."/>
            <person name="Wang M."/>
            <person name="Ng V."/>
            <person name="Grigoriev I.V."/>
            <person name="Spatafora J.W."/>
            <person name="Magnuson J.K."/>
            <person name="Baker S.E."/>
            <person name="Pomraning K.R."/>
        </authorList>
    </citation>
    <scope>NUCLEOTIDE SEQUENCE [LARGE SCALE GENOMIC DNA]</scope>
    <source>
        <strain evidence="2">CBS 7786</strain>
    </source>
</reference>
<gene>
    <name evidence="1" type="ORF">V1525DRAFT_372863</name>
</gene>
<evidence type="ECO:0000313" key="2">
    <source>
        <dbReference type="Proteomes" id="UP001433508"/>
    </source>
</evidence>